<gene>
    <name evidence="1" type="ORF">SMD44_04466</name>
</gene>
<dbReference type="KEGG" id="salf:SMD44_04466"/>
<evidence type="ECO:0000313" key="1">
    <source>
        <dbReference type="EMBL" id="ARX85008.1"/>
    </source>
</evidence>
<evidence type="ECO:0000313" key="2">
    <source>
        <dbReference type="Proteomes" id="UP000195880"/>
    </source>
</evidence>
<proteinExistence type="predicted"/>
<dbReference type="EMBL" id="CP021748">
    <property type="protein sequence ID" value="ARX85008.1"/>
    <property type="molecule type" value="Genomic_DNA"/>
</dbReference>
<accession>A0A1Z1WF58</accession>
<protein>
    <submittedName>
        <fullName evidence="1">Uncharacterized protein</fullName>
    </submittedName>
</protein>
<dbReference type="Proteomes" id="UP000195880">
    <property type="component" value="Chromosome"/>
</dbReference>
<name>A0A1Z1WF58_9ACTN</name>
<keyword evidence="2" id="KW-1185">Reference proteome</keyword>
<dbReference type="AlphaFoldDB" id="A0A1Z1WF58"/>
<reference evidence="1 2" key="1">
    <citation type="submission" date="2017-05" db="EMBL/GenBank/DDBJ databases">
        <title>Streptomyces alboflavus Genome sequencing and assembly.</title>
        <authorList>
            <person name="Wang Y."/>
            <person name="Du B."/>
            <person name="Ding Y."/>
            <person name="Liu H."/>
            <person name="Hou Q."/>
            <person name="Liu K."/>
            <person name="Wang C."/>
            <person name="Yao L."/>
        </authorList>
    </citation>
    <scope>NUCLEOTIDE SEQUENCE [LARGE SCALE GENOMIC DNA]</scope>
    <source>
        <strain evidence="1 2">MDJK44</strain>
    </source>
</reference>
<sequence length="30" mass="3339">MLMGLSLRDVWVGDRPRGSDSDCDPDCDLN</sequence>
<organism evidence="1 2">
    <name type="scientific">Streptomyces alboflavus</name>
    <dbReference type="NCBI Taxonomy" id="67267"/>
    <lineage>
        <taxon>Bacteria</taxon>
        <taxon>Bacillati</taxon>
        <taxon>Actinomycetota</taxon>
        <taxon>Actinomycetes</taxon>
        <taxon>Kitasatosporales</taxon>
        <taxon>Streptomycetaceae</taxon>
        <taxon>Streptomyces</taxon>
    </lineage>
</organism>